<sequence>MSIRIAAIQLNSQTDINANLDIITRAVAETVSLADIIVLPENMCVMGRQGELAARFDEVSRHLSELAKSHGVHIVAGTLPCATRADGTTVPQGKYRQTSLVFSPSGEQIARYDKIHLFRATVNDSTGSYDEGKTFEAGDQLVVTPLYIHGRTIQLGMMICFDVRFPAMAQHLRQMGADIITVPAAFTHKTGEAHWQLLLQARALDSQCMMIGSTQGGTHHIGGNTRQTWGHALIANAHGKVIADTQMSDIQGDYLAVFATFDKDEQTKIRQSMPIFDCHRLA</sequence>
<accession>A0AAC8PYD1</accession>
<dbReference type="SUPFAM" id="SSF56317">
    <property type="entry name" value="Carbon-nitrogen hydrolase"/>
    <property type="match status" value="1"/>
</dbReference>
<dbReference type="InterPro" id="IPR045254">
    <property type="entry name" value="Nit1/2_C-N_Hydrolase"/>
</dbReference>
<organism evidence="3 4">
    <name type="scientific">Moraxella bovoculi</name>
    <dbReference type="NCBI Taxonomy" id="386891"/>
    <lineage>
        <taxon>Bacteria</taxon>
        <taxon>Pseudomonadati</taxon>
        <taxon>Pseudomonadota</taxon>
        <taxon>Gammaproteobacteria</taxon>
        <taxon>Moraxellales</taxon>
        <taxon>Moraxellaceae</taxon>
        <taxon>Moraxella</taxon>
    </lineage>
</organism>
<proteinExistence type="predicted"/>
<name>A0AAC8PYD1_9GAMM</name>
<dbReference type="CDD" id="cd07572">
    <property type="entry name" value="nit"/>
    <property type="match status" value="1"/>
</dbReference>
<gene>
    <name evidence="3" type="ORF">AAX06_08500</name>
</gene>
<dbReference type="EMBL" id="CP011376">
    <property type="protein sequence ID" value="AKG08174.1"/>
    <property type="molecule type" value="Genomic_DNA"/>
</dbReference>
<reference evidence="3 4" key="1">
    <citation type="submission" date="2015-05" db="EMBL/GenBank/DDBJ databases">
        <authorList>
            <person name="Dickey A."/>
            <person name="Clawson M."/>
            <person name="Bono J."/>
            <person name="Loy J.D."/>
        </authorList>
    </citation>
    <scope>NUCLEOTIDE SEQUENCE [LARGE SCALE GENOMIC DNA]</scope>
    <source>
        <strain evidence="3 4">22581</strain>
    </source>
</reference>
<dbReference type="PANTHER" id="PTHR23088">
    <property type="entry name" value="NITRILASE-RELATED"/>
    <property type="match status" value="1"/>
</dbReference>
<dbReference type="GO" id="GO:0016811">
    <property type="term" value="F:hydrolase activity, acting on carbon-nitrogen (but not peptide) bonds, in linear amides"/>
    <property type="evidence" value="ECO:0007669"/>
    <property type="project" value="InterPro"/>
</dbReference>
<evidence type="ECO:0000256" key="1">
    <source>
        <dbReference type="ARBA" id="ARBA00022801"/>
    </source>
</evidence>
<dbReference type="Pfam" id="PF00795">
    <property type="entry name" value="CN_hydrolase"/>
    <property type="match status" value="1"/>
</dbReference>
<dbReference type="AlphaFoldDB" id="A0AAC8PYD1"/>
<dbReference type="PANTHER" id="PTHR23088:SF27">
    <property type="entry name" value="DEAMINATED GLUTATHIONE AMIDASE"/>
    <property type="match status" value="1"/>
</dbReference>
<keyword evidence="1 3" id="KW-0378">Hydrolase</keyword>
<dbReference type="Proteomes" id="UP000077465">
    <property type="component" value="Chromosome"/>
</dbReference>
<evidence type="ECO:0000259" key="2">
    <source>
        <dbReference type="PROSITE" id="PS50263"/>
    </source>
</evidence>
<dbReference type="PROSITE" id="PS50263">
    <property type="entry name" value="CN_HYDROLASE"/>
    <property type="match status" value="1"/>
</dbReference>
<dbReference type="Gene3D" id="3.60.110.10">
    <property type="entry name" value="Carbon-nitrogen hydrolase"/>
    <property type="match status" value="1"/>
</dbReference>
<dbReference type="InterPro" id="IPR036526">
    <property type="entry name" value="C-N_Hydrolase_sf"/>
</dbReference>
<dbReference type="RefSeq" id="WP_046696223.1">
    <property type="nucleotide sequence ID" value="NZ_CP011376.1"/>
</dbReference>
<evidence type="ECO:0000313" key="4">
    <source>
        <dbReference type="Proteomes" id="UP000077465"/>
    </source>
</evidence>
<dbReference type="InterPro" id="IPR003010">
    <property type="entry name" value="C-N_Hydrolase"/>
</dbReference>
<feature type="domain" description="CN hydrolase" evidence="2">
    <location>
        <begin position="3"/>
        <end position="263"/>
    </location>
</feature>
<evidence type="ECO:0000313" key="3">
    <source>
        <dbReference type="EMBL" id="AKG08174.1"/>
    </source>
</evidence>
<protein>
    <submittedName>
        <fullName evidence="3">Carbon-nitrogen hydrolase</fullName>
    </submittedName>
</protein>